<keyword evidence="5" id="KW-1185">Reference proteome</keyword>
<accession>A0A561T4V7</accession>
<proteinExistence type="predicted"/>
<dbReference type="Pfam" id="PF07331">
    <property type="entry name" value="TctB"/>
    <property type="match status" value="1"/>
</dbReference>
<protein>
    <submittedName>
        <fullName evidence="4">Tripartite tricarboxylate transporter TctB family protein</fullName>
    </submittedName>
</protein>
<sequence>MTTRESTDASAAVPTPAPRRAPSGAVADVVLTVLLLALFGWGFLEAAQWSFQAALFPRIVTGSAFVLAALHLVHALLRLRRRAALTSDGSADTLAAEAEAEADADADDAVQLFRTAGPQRWAAALGWVVGFFVLLFVGGLFVTAPVFSLLYLRFAGGRTWVFSAVYAVVTGVVLYLAFEVALGVPTPPGLFLN</sequence>
<keyword evidence="2" id="KW-1133">Transmembrane helix</keyword>
<reference evidence="4 5" key="1">
    <citation type="submission" date="2019-06" db="EMBL/GenBank/DDBJ databases">
        <title>Sequencing the genomes of 1000 actinobacteria strains.</title>
        <authorList>
            <person name="Klenk H.-P."/>
        </authorList>
    </citation>
    <scope>NUCLEOTIDE SEQUENCE [LARGE SCALE GENOMIC DNA]</scope>
    <source>
        <strain evidence="4 5">DSM 45671</strain>
    </source>
</reference>
<feature type="transmembrane region" description="Helical" evidence="2">
    <location>
        <begin position="56"/>
        <end position="77"/>
    </location>
</feature>
<organism evidence="4 5">
    <name type="scientific">Pseudonocardia hierapolitana</name>
    <dbReference type="NCBI Taxonomy" id="1128676"/>
    <lineage>
        <taxon>Bacteria</taxon>
        <taxon>Bacillati</taxon>
        <taxon>Actinomycetota</taxon>
        <taxon>Actinomycetes</taxon>
        <taxon>Pseudonocardiales</taxon>
        <taxon>Pseudonocardiaceae</taxon>
        <taxon>Pseudonocardia</taxon>
    </lineage>
</organism>
<dbReference type="Proteomes" id="UP000321261">
    <property type="component" value="Unassembled WGS sequence"/>
</dbReference>
<gene>
    <name evidence="4" type="ORF">FHX44_118074</name>
</gene>
<evidence type="ECO:0000313" key="4">
    <source>
        <dbReference type="EMBL" id="TWF82129.1"/>
    </source>
</evidence>
<feature type="transmembrane region" description="Helical" evidence="2">
    <location>
        <begin position="159"/>
        <end position="178"/>
    </location>
</feature>
<dbReference type="RefSeq" id="WP_147260510.1">
    <property type="nucleotide sequence ID" value="NZ_VIWU01000001.1"/>
</dbReference>
<feature type="transmembrane region" description="Helical" evidence="2">
    <location>
        <begin position="25"/>
        <end position="44"/>
    </location>
</feature>
<feature type="compositionally biased region" description="Low complexity" evidence="1">
    <location>
        <begin position="9"/>
        <end position="22"/>
    </location>
</feature>
<dbReference type="InterPro" id="IPR009936">
    <property type="entry name" value="DUF1468"/>
</dbReference>
<evidence type="ECO:0000259" key="3">
    <source>
        <dbReference type="Pfam" id="PF07331"/>
    </source>
</evidence>
<feature type="domain" description="DUF1468" evidence="3">
    <location>
        <begin position="33"/>
        <end position="187"/>
    </location>
</feature>
<name>A0A561T4V7_9PSEU</name>
<dbReference type="AlphaFoldDB" id="A0A561T4V7"/>
<keyword evidence="2" id="KW-0472">Membrane</keyword>
<keyword evidence="2" id="KW-0812">Transmembrane</keyword>
<dbReference type="EMBL" id="VIWU01000001">
    <property type="protein sequence ID" value="TWF82129.1"/>
    <property type="molecule type" value="Genomic_DNA"/>
</dbReference>
<feature type="transmembrane region" description="Helical" evidence="2">
    <location>
        <begin position="121"/>
        <end position="147"/>
    </location>
</feature>
<feature type="region of interest" description="Disordered" evidence="1">
    <location>
        <begin position="1"/>
        <end position="22"/>
    </location>
</feature>
<evidence type="ECO:0000256" key="2">
    <source>
        <dbReference type="SAM" id="Phobius"/>
    </source>
</evidence>
<evidence type="ECO:0000256" key="1">
    <source>
        <dbReference type="SAM" id="MobiDB-lite"/>
    </source>
</evidence>
<evidence type="ECO:0000313" key="5">
    <source>
        <dbReference type="Proteomes" id="UP000321261"/>
    </source>
</evidence>
<dbReference type="OrthoDB" id="5193515at2"/>
<comment type="caution">
    <text evidence="4">The sequence shown here is derived from an EMBL/GenBank/DDBJ whole genome shotgun (WGS) entry which is preliminary data.</text>
</comment>